<keyword evidence="3" id="KW-1185">Reference proteome</keyword>
<dbReference type="KEGG" id="adl:AURDEDRAFT_77448"/>
<dbReference type="eggNOG" id="ENOG502S623">
    <property type="taxonomic scope" value="Eukaryota"/>
</dbReference>
<feature type="domain" description="CxC2-like cysteine cluster KDZ transposase-associated" evidence="1">
    <location>
        <begin position="79"/>
        <end position="184"/>
    </location>
</feature>
<sequence>MAEFQERQSDLLDCLLWHEYDPCCSEPCACSPTKTRTYRCRDCFVFEPCCKDCMKASHAHAPFHHIEEWSGTCFTRCSLYSLGFELCLGHGGRRCPTAPPQQLAPLVIVHTNGVHRVRVCYCECARLPTKPIQLLRASLYPATWTLPSTAFTLQVLKHYHLDSLQSRKPAYDYWAILRGLTDNTRLSPVPDRYEELLRVSREWRVLTLFKRSGQFLGIPDFVPDQGNSVAVLCPACPRPGVNLLDGWELQVTDENRYGFPHAYHSS</sequence>
<dbReference type="OMA" id="CSICTEN"/>
<dbReference type="AlphaFoldDB" id="J0WLW8"/>
<evidence type="ECO:0000313" key="3">
    <source>
        <dbReference type="Proteomes" id="UP000006514"/>
    </source>
</evidence>
<organism evidence="2 3">
    <name type="scientific">Auricularia subglabra (strain TFB-10046 / SS5)</name>
    <name type="common">White-rot fungus</name>
    <name type="synonym">Auricularia delicata (strain TFB10046)</name>
    <dbReference type="NCBI Taxonomy" id="717982"/>
    <lineage>
        <taxon>Eukaryota</taxon>
        <taxon>Fungi</taxon>
        <taxon>Dikarya</taxon>
        <taxon>Basidiomycota</taxon>
        <taxon>Agaricomycotina</taxon>
        <taxon>Agaricomycetes</taxon>
        <taxon>Auriculariales</taxon>
        <taxon>Auriculariaceae</taxon>
        <taxon>Auricularia</taxon>
    </lineage>
</organism>
<dbReference type="OrthoDB" id="3235114at2759"/>
<gene>
    <name evidence="2" type="ORF">AURDEDRAFT_77448</name>
</gene>
<accession>J0WLW8</accession>
<proteinExistence type="predicted"/>
<evidence type="ECO:0000259" key="1">
    <source>
        <dbReference type="Pfam" id="PF18803"/>
    </source>
</evidence>
<dbReference type="InterPro" id="IPR041457">
    <property type="entry name" value="CxC2_KDZ-assoc"/>
</dbReference>
<dbReference type="InParanoid" id="J0WLW8"/>
<evidence type="ECO:0000313" key="2">
    <source>
        <dbReference type="EMBL" id="EJD32790.1"/>
    </source>
</evidence>
<reference evidence="3" key="1">
    <citation type="journal article" date="2012" name="Science">
        <title>The Paleozoic origin of enzymatic lignin decomposition reconstructed from 31 fungal genomes.</title>
        <authorList>
            <person name="Floudas D."/>
            <person name="Binder M."/>
            <person name="Riley R."/>
            <person name="Barry K."/>
            <person name="Blanchette R.A."/>
            <person name="Henrissat B."/>
            <person name="Martinez A.T."/>
            <person name="Otillar R."/>
            <person name="Spatafora J.W."/>
            <person name="Yadav J.S."/>
            <person name="Aerts A."/>
            <person name="Benoit I."/>
            <person name="Boyd A."/>
            <person name="Carlson A."/>
            <person name="Copeland A."/>
            <person name="Coutinho P.M."/>
            <person name="de Vries R.P."/>
            <person name="Ferreira P."/>
            <person name="Findley K."/>
            <person name="Foster B."/>
            <person name="Gaskell J."/>
            <person name="Glotzer D."/>
            <person name="Gorecki P."/>
            <person name="Heitman J."/>
            <person name="Hesse C."/>
            <person name="Hori C."/>
            <person name="Igarashi K."/>
            <person name="Jurgens J.A."/>
            <person name="Kallen N."/>
            <person name="Kersten P."/>
            <person name="Kohler A."/>
            <person name="Kuees U."/>
            <person name="Kumar T.K.A."/>
            <person name="Kuo A."/>
            <person name="LaButti K."/>
            <person name="Larrondo L.F."/>
            <person name="Lindquist E."/>
            <person name="Ling A."/>
            <person name="Lombard V."/>
            <person name="Lucas S."/>
            <person name="Lundell T."/>
            <person name="Martin R."/>
            <person name="McLaughlin D.J."/>
            <person name="Morgenstern I."/>
            <person name="Morin E."/>
            <person name="Murat C."/>
            <person name="Nagy L.G."/>
            <person name="Nolan M."/>
            <person name="Ohm R.A."/>
            <person name="Patyshakuliyeva A."/>
            <person name="Rokas A."/>
            <person name="Ruiz-Duenas F.J."/>
            <person name="Sabat G."/>
            <person name="Salamov A."/>
            <person name="Samejima M."/>
            <person name="Schmutz J."/>
            <person name="Slot J.C."/>
            <person name="St John F."/>
            <person name="Stenlid J."/>
            <person name="Sun H."/>
            <person name="Sun S."/>
            <person name="Syed K."/>
            <person name="Tsang A."/>
            <person name="Wiebenga A."/>
            <person name="Young D."/>
            <person name="Pisabarro A."/>
            <person name="Eastwood D.C."/>
            <person name="Martin F."/>
            <person name="Cullen D."/>
            <person name="Grigoriev I.V."/>
            <person name="Hibbett D.S."/>
        </authorList>
    </citation>
    <scope>NUCLEOTIDE SEQUENCE [LARGE SCALE GENOMIC DNA]</scope>
    <source>
        <strain evidence="3">TFB10046</strain>
    </source>
</reference>
<protein>
    <recommendedName>
        <fullName evidence="1">CxC2-like cysteine cluster KDZ transposase-associated domain-containing protein</fullName>
    </recommendedName>
</protein>
<dbReference type="EMBL" id="JH688651">
    <property type="protein sequence ID" value="EJD32790.1"/>
    <property type="molecule type" value="Genomic_DNA"/>
</dbReference>
<dbReference type="Proteomes" id="UP000006514">
    <property type="component" value="Unassembled WGS sequence"/>
</dbReference>
<name>J0WLW8_AURST</name>
<dbReference type="Pfam" id="PF18803">
    <property type="entry name" value="CxC2"/>
    <property type="match status" value="1"/>
</dbReference>